<dbReference type="SUPFAM" id="SSF53822">
    <property type="entry name" value="Periplasmic binding protein-like I"/>
    <property type="match status" value="1"/>
</dbReference>
<gene>
    <name evidence="8" type="ORF">UFOPK2001_00785</name>
</gene>
<protein>
    <submittedName>
        <fullName evidence="8">Unannotated protein</fullName>
    </submittedName>
</protein>
<keyword evidence="5" id="KW-0472">Membrane</keyword>
<evidence type="ECO:0000259" key="7">
    <source>
        <dbReference type="Pfam" id="PF02608"/>
    </source>
</evidence>
<proteinExistence type="inferred from homology"/>
<dbReference type="PROSITE" id="PS51318">
    <property type="entry name" value="TAT"/>
    <property type="match status" value="1"/>
</dbReference>
<keyword evidence="3" id="KW-1003">Cell membrane</keyword>
<evidence type="ECO:0000256" key="3">
    <source>
        <dbReference type="ARBA" id="ARBA00022475"/>
    </source>
</evidence>
<reference evidence="8" key="1">
    <citation type="submission" date="2020-05" db="EMBL/GenBank/DDBJ databases">
        <authorList>
            <person name="Chiriac C."/>
            <person name="Salcher M."/>
            <person name="Ghai R."/>
            <person name="Kavagutti S V."/>
        </authorList>
    </citation>
    <scope>NUCLEOTIDE SEQUENCE</scope>
</reference>
<organism evidence="8">
    <name type="scientific">freshwater metagenome</name>
    <dbReference type="NCBI Taxonomy" id="449393"/>
    <lineage>
        <taxon>unclassified sequences</taxon>
        <taxon>metagenomes</taxon>
        <taxon>ecological metagenomes</taxon>
    </lineage>
</organism>
<dbReference type="GO" id="GO:0005886">
    <property type="term" value="C:plasma membrane"/>
    <property type="evidence" value="ECO:0007669"/>
    <property type="project" value="UniProtKB-SubCell"/>
</dbReference>
<dbReference type="InterPro" id="IPR050957">
    <property type="entry name" value="BMP_lipoprotein"/>
</dbReference>
<dbReference type="PANTHER" id="PTHR34296">
    <property type="entry name" value="TRANSCRIPTIONAL ACTIVATOR PROTEIN MED"/>
    <property type="match status" value="1"/>
</dbReference>
<dbReference type="PRINTS" id="PR01733">
    <property type="entry name" value="LIPPROTEIN48"/>
</dbReference>
<name>A0A6J6JE68_9ZZZZ</name>
<evidence type="ECO:0000256" key="6">
    <source>
        <dbReference type="ARBA" id="ARBA00023288"/>
    </source>
</evidence>
<dbReference type="InterPro" id="IPR003760">
    <property type="entry name" value="PnrA-like"/>
</dbReference>
<feature type="domain" description="ABC transporter substrate-binding protein PnrA-like" evidence="7">
    <location>
        <begin position="43"/>
        <end position="358"/>
    </location>
</feature>
<dbReference type="PANTHER" id="PTHR34296:SF2">
    <property type="entry name" value="ABC TRANSPORTER GUANOSINE-BINDING PROTEIN NUPN"/>
    <property type="match status" value="1"/>
</dbReference>
<dbReference type="PROSITE" id="PS51257">
    <property type="entry name" value="PROKAR_LIPOPROTEIN"/>
    <property type="match status" value="1"/>
</dbReference>
<evidence type="ECO:0000256" key="1">
    <source>
        <dbReference type="ARBA" id="ARBA00004193"/>
    </source>
</evidence>
<keyword evidence="4" id="KW-0732">Signal</keyword>
<dbReference type="Pfam" id="PF02608">
    <property type="entry name" value="Bmp"/>
    <property type="match status" value="1"/>
</dbReference>
<dbReference type="AlphaFoldDB" id="A0A6J6JE68"/>
<evidence type="ECO:0000256" key="4">
    <source>
        <dbReference type="ARBA" id="ARBA00022729"/>
    </source>
</evidence>
<dbReference type="InterPro" id="IPR008107">
    <property type="entry name" value="Mycoplasma_p48"/>
</dbReference>
<dbReference type="InterPro" id="IPR028082">
    <property type="entry name" value="Peripla_BP_I"/>
</dbReference>
<dbReference type="CDD" id="cd06354">
    <property type="entry name" value="PBP1_PrnA-like"/>
    <property type="match status" value="1"/>
</dbReference>
<accession>A0A6J6JE68</accession>
<evidence type="ECO:0000256" key="2">
    <source>
        <dbReference type="ARBA" id="ARBA00008610"/>
    </source>
</evidence>
<evidence type="ECO:0000256" key="5">
    <source>
        <dbReference type="ARBA" id="ARBA00023136"/>
    </source>
</evidence>
<comment type="similarity">
    <text evidence="2">Belongs to the BMP lipoprotein family.</text>
</comment>
<dbReference type="InterPro" id="IPR006311">
    <property type="entry name" value="TAT_signal"/>
</dbReference>
<dbReference type="EMBL" id="CAEZVN010000072">
    <property type="protein sequence ID" value="CAB4635076.1"/>
    <property type="molecule type" value="Genomic_DNA"/>
</dbReference>
<evidence type="ECO:0000313" key="8">
    <source>
        <dbReference type="EMBL" id="CAB4635076.1"/>
    </source>
</evidence>
<comment type="subcellular location">
    <subcellularLocation>
        <location evidence="1">Cell membrane</location>
        <topology evidence="1">Lipid-anchor</topology>
    </subcellularLocation>
</comment>
<sequence length="369" mass="37802">MKTVSRTTALKGLALAAVASLALAGCAAAPAAPTATPVDYKACMVSDAGGFNDASFNQEAYAGLQQAVAELGVQEAKVESPEAATQTDYVSGIDSMIAEGCNLIVTVGFNLATATRDAAKANPDVNFALIDSALSNDDYSPLSLPNVKPIQYDTAEAAYLAGYLAAATSKTGKVATYGGMLFPSVTIFMDGFKQGVEAYNTAKGKKVVVLGATGTDSSKWAATGDFNDQAKGKTLTEGFFAQGADIVLPVAGPVGVGTGQATLDKKGTYVIGVDSDWFGLATHAAYKANILTSIEKKMAKAVLDVIKSGVEGSFTGGDENQYVGNLSNEGVQISAQHDVAYPAGVQAELDALKADIISGKIVVASGYKK</sequence>
<dbReference type="Gene3D" id="3.40.50.2300">
    <property type="match status" value="2"/>
</dbReference>
<keyword evidence="6" id="KW-0449">Lipoprotein</keyword>